<keyword evidence="2" id="KW-1133">Transmembrane helix</keyword>
<name>A0AAJ1BDQ1_9GAMM</name>
<comment type="caution">
    <text evidence="3">The sequence shown here is derived from an EMBL/GenBank/DDBJ whole genome shotgun (WGS) entry which is preliminary data.</text>
</comment>
<organism evidence="3 4">
    <name type="scientific">Shewanella zhuhaiensis</name>
    <dbReference type="NCBI Taxonomy" id="2919576"/>
    <lineage>
        <taxon>Bacteria</taxon>
        <taxon>Pseudomonadati</taxon>
        <taxon>Pseudomonadota</taxon>
        <taxon>Gammaproteobacteria</taxon>
        <taxon>Alteromonadales</taxon>
        <taxon>Shewanellaceae</taxon>
        <taxon>Shewanella</taxon>
    </lineage>
</organism>
<dbReference type="Proteomes" id="UP001297581">
    <property type="component" value="Unassembled WGS sequence"/>
</dbReference>
<feature type="region of interest" description="Disordered" evidence="1">
    <location>
        <begin position="120"/>
        <end position="200"/>
    </location>
</feature>
<protein>
    <submittedName>
        <fullName evidence="3">Tetratricopeptide repeat protein</fullName>
    </submittedName>
</protein>
<evidence type="ECO:0000256" key="2">
    <source>
        <dbReference type="SAM" id="Phobius"/>
    </source>
</evidence>
<sequence length="419" mass="44415">MSVINQMLKDLDKRQQGHGVQQLPNAVAVMPANKASGSVIWLGVALLVLILLAVYAVMVWQQTGSATQMPQLVSNQEPAVAVAATGSESPALAAQRETAALESPAAANTDKANDDNQVLQAQRQAKVVKQSEPEAEQPSLQTSSPSHLLVAPASHSAKLPAASSSEPLSADNSASGAVSPAPIEAASSATKPEQQAGAVHAGAVHTGNMHAGAVQMGAMEVTEVRLSAAEQADRAMQKARAAQNAGKLNEAAALYGEALALEPARHQARRQLAALRYGQGRVAEAIQVLEAGRSRFPDEYSFALLLARLWREQGDEQRALTALADIADSSPLASDKWQLTADIAREQENYPLAEQAYRQLLTAGSGPATWWLGLAYAQDAQGNFAEAGDNYRRALRGRELSADARSFVQNRLMQLGERQ</sequence>
<evidence type="ECO:0000313" key="4">
    <source>
        <dbReference type="Proteomes" id="UP001297581"/>
    </source>
</evidence>
<reference evidence="3 4" key="1">
    <citation type="submission" date="2022-02" db="EMBL/GenBank/DDBJ databases">
        <title>The genome sequence of Shewanella sp. 3B26.</title>
        <authorList>
            <person name="Du J."/>
        </authorList>
    </citation>
    <scope>NUCLEOTIDE SEQUENCE [LARGE SCALE GENOMIC DNA]</scope>
    <source>
        <strain evidence="3 4">3B26</strain>
    </source>
</reference>
<dbReference type="SUPFAM" id="SSF48452">
    <property type="entry name" value="TPR-like"/>
    <property type="match status" value="1"/>
</dbReference>
<feature type="compositionally biased region" description="Low complexity" evidence="1">
    <location>
        <begin position="156"/>
        <end position="170"/>
    </location>
</feature>
<keyword evidence="4" id="KW-1185">Reference proteome</keyword>
<feature type="transmembrane region" description="Helical" evidence="2">
    <location>
        <begin position="39"/>
        <end position="60"/>
    </location>
</feature>
<dbReference type="Pfam" id="PF14559">
    <property type="entry name" value="TPR_19"/>
    <property type="match status" value="1"/>
</dbReference>
<accession>A0AAJ1BDQ1</accession>
<keyword evidence="2" id="KW-0472">Membrane</keyword>
<dbReference type="InterPro" id="IPR019734">
    <property type="entry name" value="TPR_rpt"/>
</dbReference>
<dbReference type="RefSeq" id="WP_240589459.1">
    <property type="nucleotide sequence ID" value="NZ_JAKUDL010000001.1"/>
</dbReference>
<dbReference type="InterPro" id="IPR011990">
    <property type="entry name" value="TPR-like_helical_dom_sf"/>
</dbReference>
<proteinExistence type="predicted"/>
<dbReference type="EMBL" id="JAKUDL010000001">
    <property type="protein sequence ID" value="MCH4292800.1"/>
    <property type="molecule type" value="Genomic_DNA"/>
</dbReference>
<evidence type="ECO:0000313" key="3">
    <source>
        <dbReference type="EMBL" id="MCH4292800.1"/>
    </source>
</evidence>
<dbReference type="AlphaFoldDB" id="A0AAJ1BDQ1"/>
<dbReference type="Pfam" id="PF13432">
    <property type="entry name" value="TPR_16"/>
    <property type="match status" value="1"/>
</dbReference>
<dbReference type="Gene3D" id="1.25.40.10">
    <property type="entry name" value="Tetratricopeptide repeat domain"/>
    <property type="match status" value="1"/>
</dbReference>
<dbReference type="SMART" id="SM00028">
    <property type="entry name" value="TPR"/>
    <property type="match status" value="4"/>
</dbReference>
<gene>
    <name evidence="3" type="ORF">MJ923_00610</name>
</gene>
<evidence type="ECO:0000256" key="1">
    <source>
        <dbReference type="SAM" id="MobiDB-lite"/>
    </source>
</evidence>
<keyword evidence="2" id="KW-0812">Transmembrane</keyword>